<dbReference type="Pfam" id="PF11885">
    <property type="entry name" value="DUF3405"/>
    <property type="match status" value="1"/>
</dbReference>
<reference evidence="1" key="1">
    <citation type="submission" date="2020-05" db="EMBL/GenBank/DDBJ databases">
        <title>Phylogenomic resolution of chytrid fungi.</title>
        <authorList>
            <person name="Stajich J.E."/>
            <person name="Amses K."/>
            <person name="Simmons R."/>
            <person name="Seto K."/>
            <person name="Myers J."/>
            <person name="Bonds A."/>
            <person name="Quandt C.A."/>
            <person name="Barry K."/>
            <person name="Liu P."/>
            <person name="Grigoriev I."/>
            <person name="Longcore J.E."/>
            <person name="James T.Y."/>
        </authorList>
    </citation>
    <scope>NUCLEOTIDE SEQUENCE</scope>
    <source>
        <strain evidence="1">JEL0513</strain>
    </source>
</reference>
<dbReference type="PANTHER" id="PTHR36205:SF2">
    <property type="entry name" value="MAJOR FACILITATOR SUPERFAMILY TRANSPORTER"/>
    <property type="match status" value="1"/>
</dbReference>
<dbReference type="Proteomes" id="UP001211907">
    <property type="component" value="Unassembled WGS sequence"/>
</dbReference>
<dbReference type="EMBL" id="JADGJH010000238">
    <property type="protein sequence ID" value="KAJ3132750.1"/>
    <property type="molecule type" value="Genomic_DNA"/>
</dbReference>
<protein>
    <submittedName>
        <fullName evidence="1">Uncharacterized protein</fullName>
    </submittedName>
</protein>
<comment type="caution">
    <text evidence="1">The sequence shown here is derived from an EMBL/GenBank/DDBJ whole genome shotgun (WGS) entry which is preliminary data.</text>
</comment>
<dbReference type="InterPro" id="IPR021822">
    <property type="entry name" value="DUF3405"/>
</dbReference>
<gene>
    <name evidence="1" type="ORF">HK100_004985</name>
</gene>
<evidence type="ECO:0000313" key="1">
    <source>
        <dbReference type="EMBL" id="KAJ3132750.1"/>
    </source>
</evidence>
<dbReference type="AlphaFoldDB" id="A0AAD5XFL5"/>
<keyword evidence="2" id="KW-1185">Reference proteome</keyword>
<organism evidence="1 2">
    <name type="scientific">Physocladia obscura</name>
    <dbReference type="NCBI Taxonomy" id="109957"/>
    <lineage>
        <taxon>Eukaryota</taxon>
        <taxon>Fungi</taxon>
        <taxon>Fungi incertae sedis</taxon>
        <taxon>Chytridiomycota</taxon>
        <taxon>Chytridiomycota incertae sedis</taxon>
        <taxon>Chytridiomycetes</taxon>
        <taxon>Chytridiales</taxon>
        <taxon>Chytriomycetaceae</taxon>
        <taxon>Physocladia</taxon>
    </lineage>
</organism>
<name>A0AAD5XFL5_9FUNG</name>
<proteinExistence type="predicted"/>
<evidence type="ECO:0000313" key="2">
    <source>
        <dbReference type="Proteomes" id="UP001211907"/>
    </source>
</evidence>
<accession>A0AAD5XFL5</accession>
<dbReference type="PANTHER" id="PTHR36205">
    <property type="entry name" value="CHROMOSOME 19, WHOLE GENOME SHOTGUN SEQUENCE"/>
    <property type="match status" value="1"/>
</dbReference>
<sequence length="302" mass="34887">MLFLWRRQPIKTRLSPSEIPVSNPNPALPAVSFARLPNPDSQWAIIVKNADKQKNSNSAKQTAKTKLSTSCTARNIKHQFHHASTKDFAPILARANSNNKQRRVVVVRITASTLFTPDLVAAINFLIADAGDAAQNHVKLLVHYNPLRNILGGSTDKYLSKILSDNERVQIIKDSSIPRTYWRLCVLHTDFDLTSQFGKLYENWNQSGHLAFIWFMNRFPQYEFIWLVEDDVRIIGSWKDLFERVQEQTRIEYPSLKRGSLPDFVTFDEFKPPHDEWYWRNNCDHIWSDSTDLRSSLGVGME</sequence>